<organism evidence="4 5">
    <name type="scientific">Paenibacillus septentrionalis</name>
    <dbReference type="NCBI Taxonomy" id="429342"/>
    <lineage>
        <taxon>Bacteria</taxon>
        <taxon>Bacillati</taxon>
        <taxon>Bacillota</taxon>
        <taxon>Bacilli</taxon>
        <taxon>Bacillales</taxon>
        <taxon>Paenibacillaceae</taxon>
        <taxon>Paenibacillus</taxon>
    </lineage>
</organism>
<feature type="transmembrane region" description="Helical" evidence="1">
    <location>
        <begin position="6"/>
        <end position="24"/>
    </location>
</feature>
<feature type="transmembrane region" description="Helical" evidence="1">
    <location>
        <begin position="610"/>
        <end position="629"/>
    </location>
</feature>
<keyword evidence="1" id="KW-0472">Membrane</keyword>
<sequence>MHWLSLGSAWLALSCLLIIAMYILKKRYEPRNISSHLLWRQVLQEQEANRPWQRLKNQLLLWLQLLIAILIVLALMEPAVEKELTRDTHAVILLDRSASMATSEAERGETYLEKAKQELLDWIDRQWDGGAVTLVVNGQYPTIALSHESDKQRLTQGIKSVEPYYGISDDETALSLAQALAGHDDQAYLHYYVDERFKLIQETVDQTAAYREQWHLYDSTLTGYDDRIRSFTLTQASDAEQQVNGFVTVLHETNRHQELELAVTAYNERGSVMIEQRYTNRADSSGMTIFTIHDLPQAQYYAAELIPLASDPNSFNNKQYSLLTAEQTYQALLVSEGNLFLEKAMQLMNVGMTKIASSAEAPGAELLSDIHFIIVDGSYAQLAQKEEWRVILEQYPLWVIDDPDRSQAAALTNEPAAVHEHPVTQYFNMDDVYISLVAAISSQELSSTDVVVEYGGAPAILAGMRAQKPYLRYAFSLQDSDLPLRAAFPVLVMNSVEYLVSGSAHQLGSMLVEAEPTLSLSAQTSSSYWKRLDQADSGQAMRFTSAVTAPSIPGVYALIEEDERGQVIQQRTAVIQADSSEFASPSIAAIVHDYEGNQQMGERNAGLSKLTAWLAAILLLVLVLEWEVYRRGI</sequence>
<gene>
    <name evidence="4" type="ORF">ACFP56_00435</name>
</gene>
<feature type="transmembrane region" description="Helical" evidence="1">
    <location>
        <begin position="59"/>
        <end position="76"/>
    </location>
</feature>
<evidence type="ECO:0000313" key="4">
    <source>
        <dbReference type="EMBL" id="MFC6331071.1"/>
    </source>
</evidence>
<dbReference type="Proteomes" id="UP001596233">
    <property type="component" value="Unassembled WGS sequence"/>
</dbReference>
<dbReference type="PANTHER" id="PTHR37464">
    <property type="entry name" value="BLL2463 PROTEIN"/>
    <property type="match status" value="1"/>
</dbReference>
<dbReference type="InterPro" id="IPR036465">
    <property type="entry name" value="vWFA_dom_sf"/>
</dbReference>
<keyword evidence="1" id="KW-1133">Transmembrane helix</keyword>
<dbReference type="InterPro" id="IPR024163">
    <property type="entry name" value="Aerotolerance_reg_N"/>
</dbReference>
<dbReference type="SUPFAM" id="SSF53300">
    <property type="entry name" value="vWA-like"/>
    <property type="match status" value="1"/>
</dbReference>
<feature type="domain" description="VWFA" evidence="3">
    <location>
        <begin position="91"/>
        <end position="186"/>
    </location>
</feature>
<keyword evidence="1" id="KW-0812">Transmembrane</keyword>
<dbReference type="EMBL" id="JBHSTE010000001">
    <property type="protein sequence ID" value="MFC6331071.1"/>
    <property type="molecule type" value="Genomic_DNA"/>
</dbReference>
<name>A0ABW1UY31_9BACL</name>
<proteinExistence type="predicted"/>
<keyword evidence="5" id="KW-1185">Reference proteome</keyword>
<reference evidence="5" key="1">
    <citation type="journal article" date="2019" name="Int. J. Syst. Evol. Microbiol.">
        <title>The Global Catalogue of Microorganisms (GCM) 10K type strain sequencing project: providing services to taxonomists for standard genome sequencing and annotation.</title>
        <authorList>
            <consortium name="The Broad Institute Genomics Platform"/>
            <consortium name="The Broad Institute Genome Sequencing Center for Infectious Disease"/>
            <person name="Wu L."/>
            <person name="Ma J."/>
        </authorList>
    </citation>
    <scope>NUCLEOTIDE SEQUENCE [LARGE SCALE GENOMIC DNA]</scope>
    <source>
        <strain evidence="5">PCU 280</strain>
    </source>
</reference>
<evidence type="ECO:0000313" key="5">
    <source>
        <dbReference type="Proteomes" id="UP001596233"/>
    </source>
</evidence>
<evidence type="ECO:0000259" key="2">
    <source>
        <dbReference type="Pfam" id="PF07584"/>
    </source>
</evidence>
<evidence type="ECO:0000256" key="1">
    <source>
        <dbReference type="SAM" id="Phobius"/>
    </source>
</evidence>
<comment type="caution">
    <text evidence="4">The sequence shown here is derived from an EMBL/GenBank/DDBJ whole genome shotgun (WGS) entry which is preliminary data.</text>
</comment>
<accession>A0ABW1UY31</accession>
<protein>
    <submittedName>
        <fullName evidence="4">VWA domain-containing protein</fullName>
    </submittedName>
</protein>
<dbReference type="PANTHER" id="PTHR37464:SF1">
    <property type="entry name" value="BLL2463 PROTEIN"/>
    <property type="match status" value="1"/>
</dbReference>
<feature type="domain" description="Aerotolerance regulator N-terminal" evidence="2">
    <location>
        <begin position="1"/>
        <end position="78"/>
    </location>
</feature>
<dbReference type="RefSeq" id="WP_379229913.1">
    <property type="nucleotide sequence ID" value="NZ_JBHSTE010000001.1"/>
</dbReference>
<dbReference type="Gene3D" id="3.40.50.410">
    <property type="entry name" value="von Willebrand factor, type A domain"/>
    <property type="match status" value="1"/>
</dbReference>
<dbReference type="Pfam" id="PF13519">
    <property type="entry name" value="VWA_2"/>
    <property type="match status" value="1"/>
</dbReference>
<evidence type="ECO:0000259" key="3">
    <source>
        <dbReference type="Pfam" id="PF13519"/>
    </source>
</evidence>
<dbReference type="InterPro" id="IPR002035">
    <property type="entry name" value="VWF_A"/>
</dbReference>
<dbReference type="Pfam" id="PF07584">
    <property type="entry name" value="BatA"/>
    <property type="match status" value="1"/>
</dbReference>